<evidence type="ECO:0000313" key="3">
    <source>
        <dbReference type="EMBL" id="SNB50949.1"/>
    </source>
</evidence>
<proteinExistence type="predicted"/>
<dbReference type="InterPro" id="IPR032774">
    <property type="entry name" value="WG_beta_rep"/>
</dbReference>
<dbReference type="OrthoDB" id="8647316at2"/>
<protein>
    <submittedName>
        <fullName evidence="2">KWG Leptospira</fullName>
    </submittedName>
</protein>
<dbReference type="PROSITE" id="PS51257">
    <property type="entry name" value="PROKAR_LIPOPROTEIN"/>
    <property type="match status" value="1"/>
</dbReference>
<dbReference type="Proteomes" id="UP000215450">
    <property type="component" value="Unassembled WGS sequence"/>
</dbReference>
<organism evidence="2">
    <name type="scientific">Kingella negevensis</name>
    <dbReference type="NCBI Taxonomy" id="1522312"/>
    <lineage>
        <taxon>Bacteria</taxon>
        <taxon>Pseudomonadati</taxon>
        <taxon>Pseudomonadota</taxon>
        <taxon>Betaproteobacteria</taxon>
        <taxon>Neisseriales</taxon>
        <taxon>Neisseriaceae</taxon>
        <taxon>Kingella</taxon>
    </lineage>
</organism>
<dbReference type="PANTHER" id="PTHR37841:SF1">
    <property type="entry name" value="DUF3298 DOMAIN-CONTAINING PROTEIN"/>
    <property type="match status" value="1"/>
</dbReference>
<name>A0A238HEM9_9NEIS</name>
<feature type="signal peptide" evidence="1">
    <location>
        <begin position="1"/>
        <end position="22"/>
    </location>
</feature>
<dbReference type="EMBL" id="FXUV01000001">
    <property type="protein sequence ID" value="SMQ11656.1"/>
    <property type="molecule type" value="Genomic_DNA"/>
</dbReference>
<dbReference type="Pfam" id="PF14903">
    <property type="entry name" value="WG_beta_rep"/>
    <property type="match status" value="3"/>
</dbReference>
<reference evidence="3 4" key="2">
    <citation type="submission" date="2017-06" db="EMBL/GenBank/DDBJ databases">
        <authorList>
            <person name="Kim H.J."/>
            <person name="Triplett B.A."/>
        </authorList>
    </citation>
    <scope>NUCLEOTIDE SEQUENCE [LARGE SCALE GENOMIC DNA]</scope>
    <source>
        <strain evidence="3">Kingella_eburonensis</strain>
    </source>
</reference>
<dbReference type="STRING" id="1522312.GCA_900177895_02186"/>
<dbReference type="PANTHER" id="PTHR37841">
    <property type="entry name" value="GLR2918 PROTEIN"/>
    <property type="match status" value="1"/>
</dbReference>
<dbReference type="EMBL" id="FXUV02000001">
    <property type="protein sequence ID" value="SNB50949.1"/>
    <property type="molecule type" value="Genomic_DNA"/>
</dbReference>
<feature type="chain" id="PRO_5015075139" evidence="1">
    <location>
        <begin position="23"/>
        <end position="414"/>
    </location>
</feature>
<dbReference type="AlphaFoldDB" id="A0A238HEM9"/>
<evidence type="ECO:0000256" key="1">
    <source>
        <dbReference type="SAM" id="SignalP"/>
    </source>
</evidence>
<keyword evidence="1" id="KW-0732">Signal</keyword>
<dbReference type="RefSeq" id="WP_095061793.1">
    <property type="nucleotide sequence ID" value="NZ_FXUV02000001.1"/>
</dbReference>
<reference evidence="2" key="1">
    <citation type="submission" date="2017-05" db="EMBL/GenBank/DDBJ databases">
        <authorList>
            <person name="Song R."/>
            <person name="Chenine A.L."/>
            <person name="Ruprecht R.M."/>
        </authorList>
    </citation>
    <scope>NUCLEOTIDE SEQUENCE</scope>
    <source>
        <strain evidence="2">Kingella_eburonensis</strain>
    </source>
</reference>
<accession>A0A238HEM9</accession>
<evidence type="ECO:0000313" key="2">
    <source>
        <dbReference type="EMBL" id="SMQ11656.1"/>
    </source>
</evidence>
<sequence length="414" mass="45595">MKKWTSSILAAALVGCFSMAHADNAAECKPLPKVAKQYSIFENCGEDVLRFMDTKSESTHNVGLMNGKGEIVVPAQYVFITRYETQPSLFVANTRVDDKLHNIVIDIKGNTIMDFDKNVLGVDLSANNIVAVKHEDGEIKRALFDLKGKQLTPFKYTVFSGFDDGLAVVSSDPVTKYGEDNKDLRMGFVDEQGKEVIAPQFKELGKFAEGTSWVADDKGDRWAIDKTGAKLWKVPYAFKDISLSTHGLVRLANDDTSWVAVVDAKTGREVVPAGKFDDLSVSDYAPVIYAVRNHLVGLLDLNGKTLVEPAYDTGDESEDGEPYVRLYRHANQTVDYVNMKGEVIQSRPAKFAKACAHVKLDAPAVQDKNMRVRDWNAERNQVAFADLAAGDTVNGTCDDVAKSAVVKKARGKKK</sequence>
<gene>
    <name evidence="2" type="ORF">KEBURONENSIS_00010</name>
</gene>
<evidence type="ECO:0000313" key="4">
    <source>
        <dbReference type="Proteomes" id="UP000215450"/>
    </source>
</evidence>
<keyword evidence="4" id="KW-1185">Reference proteome</keyword>